<gene>
    <name evidence="6" type="ORF">DEU50_101489</name>
</gene>
<dbReference type="EMBL" id="QLLM01000001">
    <property type="protein sequence ID" value="RAJ09750.1"/>
    <property type="molecule type" value="Genomic_DNA"/>
</dbReference>
<comment type="catalytic activity">
    <reaction evidence="3">
        <text>2 GTP = 3',3'-c-di-GMP + 2 diphosphate</text>
        <dbReference type="Rhea" id="RHEA:24898"/>
        <dbReference type="ChEBI" id="CHEBI:33019"/>
        <dbReference type="ChEBI" id="CHEBI:37565"/>
        <dbReference type="ChEBI" id="CHEBI:58805"/>
        <dbReference type="EC" id="2.7.7.65"/>
    </reaction>
</comment>
<dbReference type="AlphaFoldDB" id="A0AAX1PNQ1"/>
<organism evidence="6 7">
    <name type="scientific">Aeromonas salmonicida</name>
    <dbReference type="NCBI Taxonomy" id="645"/>
    <lineage>
        <taxon>Bacteria</taxon>
        <taxon>Pseudomonadati</taxon>
        <taxon>Pseudomonadota</taxon>
        <taxon>Gammaproteobacteria</taxon>
        <taxon>Aeromonadales</taxon>
        <taxon>Aeromonadaceae</taxon>
        <taxon>Aeromonas</taxon>
    </lineage>
</organism>
<evidence type="ECO:0000256" key="1">
    <source>
        <dbReference type="ARBA" id="ARBA00001946"/>
    </source>
</evidence>
<feature type="transmembrane region" description="Helical" evidence="4">
    <location>
        <begin position="212"/>
        <end position="234"/>
    </location>
</feature>
<sequence>MGLVLRFKYTQLPSFSGTGMDASILLKLDVFTLMVMALGGYSLGFITLSIIWLTHREIPGLGFWWWSSLCALAAQSLFSLQAFMPNLAGIWLANLLITVCIALMPLALQRFFGKPLGWGASALFMLVYVLILSWSILFNDHMAPRVLLACLSYMVLGVVIVFLIWRHGYPAYLPAVLVFTVVNILLYGFNLMRMDFLLEGDARVLMDQSGVNVLPFLSMLMGSYLPTFGVLLLCTQYRALALRQQASHDSLTGLLNRRGFMEQMGTRRIGEFGALAVLDLDDFKQVNDRHGHEIGDRVLEAVGAYLGAQPELVASRFGGEEFVLLLPGEDEQAQQARCERILQDLAALDLSGIRITVSMGLARCQHDWHFDTLFSQADSALYQAKREGKNRICRLA</sequence>
<feature type="transmembrane region" description="Helical" evidence="4">
    <location>
        <begin position="63"/>
        <end position="84"/>
    </location>
</feature>
<feature type="transmembrane region" description="Helical" evidence="4">
    <location>
        <begin position="115"/>
        <end position="137"/>
    </location>
</feature>
<evidence type="ECO:0000256" key="3">
    <source>
        <dbReference type="ARBA" id="ARBA00034247"/>
    </source>
</evidence>
<dbReference type="CDD" id="cd01949">
    <property type="entry name" value="GGDEF"/>
    <property type="match status" value="1"/>
</dbReference>
<dbReference type="EC" id="2.7.7.65" evidence="2"/>
<dbReference type="InterPro" id="IPR050469">
    <property type="entry name" value="Diguanylate_Cyclase"/>
</dbReference>
<feature type="transmembrane region" description="Helical" evidence="4">
    <location>
        <begin position="172"/>
        <end position="192"/>
    </location>
</feature>
<dbReference type="SMART" id="SM00267">
    <property type="entry name" value="GGDEF"/>
    <property type="match status" value="1"/>
</dbReference>
<dbReference type="Gene3D" id="3.30.70.270">
    <property type="match status" value="1"/>
</dbReference>
<dbReference type="FunFam" id="3.30.70.270:FF:000001">
    <property type="entry name" value="Diguanylate cyclase domain protein"/>
    <property type="match status" value="1"/>
</dbReference>
<feature type="domain" description="GGDEF" evidence="5">
    <location>
        <begin position="271"/>
        <end position="396"/>
    </location>
</feature>
<comment type="caution">
    <text evidence="6">The sequence shown here is derived from an EMBL/GenBank/DDBJ whole genome shotgun (WGS) entry which is preliminary data.</text>
</comment>
<dbReference type="SUPFAM" id="SSF55073">
    <property type="entry name" value="Nucleotide cyclase"/>
    <property type="match status" value="1"/>
</dbReference>
<dbReference type="GO" id="GO:0052621">
    <property type="term" value="F:diguanylate cyclase activity"/>
    <property type="evidence" value="ECO:0007669"/>
    <property type="project" value="UniProtKB-EC"/>
</dbReference>
<dbReference type="PANTHER" id="PTHR45138:SF9">
    <property type="entry name" value="DIGUANYLATE CYCLASE DGCM-RELATED"/>
    <property type="match status" value="1"/>
</dbReference>
<dbReference type="Proteomes" id="UP000249422">
    <property type="component" value="Unassembled WGS sequence"/>
</dbReference>
<dbReference type="Pfam" id="PF00990">
    <property type="entry name" value="GGDEF"/>
    <property type="match status" value="1"/>
</dbReference>
<dbReference type="InterPro" id="IPR043128">
    <property type="entry name" value="Rev_trsase/Diguanyl_cyclase"/>
</dbReference>
<feature type="transmembrane region" description="Helical" evidence="4">
    <location>
        <begin position="30"/>
        <end position="51"/>
    </location>
</feature>
<dbReference type="NCBIfam" id="TIGR00254">
    <property type="entry name" value="GGDEF"/>
    <property type="match status" value="1"/>
</dbReference>
<keyword evidence="4" id="KW-1133">Transmembrane helix</keyword>
<accession>A0AAX1PNQ1</accession>
<evidence type="ECO:0000256" key="2">
    <source>
        <dbReference type="ARBA" id="ARBA00012528"/>
    </source>
</evidence>
<keyword evidence="4" id="KW-0812">Transmembrane</keyword>
<protein>
    <recommendedName>
        <fullName evidence="2">diguanylate cyclase</fullName>
        <ecNumber evidence="2">2.7.7.65</ecNumber>
    </recommendedName>
</protein>
<dbReference type="InterPro" id="IPR000160">
    <property type="entry name" value="GGDEF_dom"/>
</dbReference>
<evidence type="ECO:0000313" key="7">
    <source>
        <dbReference type="Proteomes" id="UP000249422"/>
    </source>
</evidence>
<name>A0AAX1PNQ1_AERSA</name>
<keyword evidence="4" id="KW-0472">Membrane</keyword>
<evidence type="ECO:0000256" key="4">
    <source>
        <dbReference type="SAM" id="Phobius"/>
    </source>
</evidence>
<evidence type="ECO:0000259" key="5">
    <source>
        <dbReference type="PROSITE" id="PS50887"/>
    </source>
</evidence>
<feature type="transmembrane region" description="Helical" evidence="4">
    <location>
        <begin position="143"/>
        <end position="165"/>
    </location>
</feature>
<reference evidence="6 7" key="1">
    <citation type="submission" date="2018-06" db="EMBL/GenBank/DDBJ databases">
        <title>Freshwater and sediment microbial communities from various areas in North America, analyzing microbe dynamics in response to fracking.</title>
        <authorList>
            <person name="Lamendella R."/>
        </authorList>
    </citation>
    <scope>NUCLEOTIDE SEQUENCE [LARGE SCALE GENOMIC DNA]</scope>
    <source>
        <strain evidence="6 7">17</strain>
    </source>
</reference>
<evidence type="ECO:0000313" key="6">
    <source>
        <dbReference type="EMBL" id="RAJ09750.1"/>
    </source>
</evidence>
<feature type="transmembrane region" description="Helical" evidence="4">
    <location>
        <begin position="90"/>
        <end position="108"/>
    </location>
</feature>
<dbReference type="PROSITE" id="PS50887">
    <property type="entry name" value="GGDEF"/>
    <property type="match status" value="1"/>
</dbReference>
<comment type="cofactor">
    <cofactor evidence="1">
        <name>Mg(2+)</name>
        <dbReference type="ChEBI" id="CHEBI:18420"/>
    </cofactor>
</comment>
<proteinExistence type="predicted"/>
<dbReference type="InterPro" id="IPR029787">
    <property type="entry name" value="Nucleotide_cyclase"/>
</dbReference>
<dbReference type="PANTHER" id="PTHR45138">
    <property type="entry name" value="REGULATORY COMPONENTS OF SENSORY TRANSDUCTION SYSTEM"/>
    <property type="match status" value="1"/>
</dbReference>